<feature type="transmembrane region" description="Helical" evidence="6">
    <location>
        <begin position="62"/>
        <end position="82"/>
    </location>
</feature>
<sequence>MQFDQGRIAIATLIVVAIVGMAWLAIELTRFLMLVFAAVVIAAVFDAIASWLCRMTRMKRPVALALSVIGMLALFIGAFALFGSQLAREFDTIRETVPRAVQSVEGFLDRYGMGERVRKLAEIGGDDISRLASQAGGYAMAAGSGLADFVLVLVAAIFLAGDPATYRRGLLLLIPARAEKIAALALDDASVGLRGWMVGQAVSSLVVAGLTWAGLALLGVPAAGGLGVIAGLLDIIPMVGPVIAGVPAVLLAFTVSPMTALWTLLLFLVIQQLQGNFLQPMIQKHAVDVPPAVLLFAVFAAGLLFGFIGVLLAAPLTIVVYVLIQRVYVRSILGKPIKVAGED</sequence>
<keyword evidence="8" id="KW-1185">Reference proteome</keyword>
<dbReference type="GO" id="GO:0016020">
    <property type="term" value="C:membrane"/>
    <property type="evidence" value="ECO:0007669"/>
    <property type="project" value="UniProtKB-SubCell"/>
</dbReference>
<dbReference type="PATRIC" id="fig|1219045.3.peg.924"/>
<dbReference type="eggNOG" id="COG0628">
    <property type="taxonomic scope" value="Bacteria"/>
</dbReference>
<evidence type="ECO:0000256" key="3">
    <source>
        <dbReference type="ARBA" id="ARBA00022692"/>
    </source>
</evidence>
<dbReference type="PANTHER" id="PTHR21716">
    <property type="entry name" value="TRANSMEMBRANE PROTEIN"/>
    <property type="match status" value="1"/>
</dbReference>
<comment type="similarity">
    <text evidence="2">Belongs to the autoinducer-2 exporter (AI-2E) (TC 2.A.86) family.</text>
</comment>
<evidence type="ECO:0000313" key="8">
    <source>
        <dbReference type="Proteomes" id="UP000024284"/>
    </source>
</evidence>
<evidence type="ECO:0000256" key="5">
    <source>
        <dbReference type="ARBA" id="ARBA00023136"/>
    </source>
</evidence>
<accession>A0A086PDE4</accession>
<evidence type="ECO:0000256" key="4">
    <source>
        <dbReference type="ARBA" id="ARBA00022989"/>
    </source>
</evidence>
<feature type="transmembrane region" description="Helical" evidence="6">
    <location>
        <begin position="210"/>
        <end position="236"/>
    </location>
</feature>
<comment type="caution">
    <text evidence="7">The sequence shown here is derived from an EMBL/GenBank/DDBJ whole genome shotgun (WGS) entry which is preliminary data.</text>
</comment>
<feature type="transmembrane region" description="Helical" evidence="6">
    <location>
        <begin position="293"/>
        <end position="324"/>
    </location>
</feature>
<dbReference type="InterPro" id="IPR002549">
    <property type="entry name" value="AI-2E-like"/>
</dbReference>
<keyword evidence="3 6" id="KW-0812">Transmembrane</keyword>
<evidence type="ECO:0000313" key="7">
    <source>
        <dbReference type="EMBL" id="KFG91412.1"/>
    </source>
</evidence>
<feature type="transmembrane region" description="Helical" evidence="6">
    <location>
        <begin position="138"/>
        <end position="160"/>
    </location>
</feature>
<comment type="subcellular location">
    <subcellularLocation>
        <location evidence="1">Membrane</location>
        <topology evidence="1">Multi-pass membrane protein</topology>
    </subcellularLocation>
</comment>
<keyword evidence="4 6" id="KW-1133">Transmembrane helix</keyword>
<organism evidence="7 8">
    <name type="scientific">Sphingobium herbicidovorans (strain ATCC 700291 / DSM 11019 / CCUG 56400 / KCTC 2939 / LMG 18315 / NBRC 16415 / MH)</name>
    <name type="common">Sphingomonas herbicidovorans</name>
    <dbReference type="NCBI Taxonomy" id="1219045"/>
    <lineage>
        <taxon>Bacteria</taxon>
        <taxon>Pseudomonadati</taxon>
        <taxon>Pseudomonadota</taxon>
        <taxon>Alphaproteobacteria</taxon>
        <taxon>Sphingomonadales</taxon>
        <taxon>Sphingomonadaceae</taxon>
        <taxon>Sphingobium</taxon>
    </lineage>
</organism>
<dbReference type="RefSeq" id="WP_231567926.1">
    <property type="nucleotide sequence ID" value="NZ_BCZD01000021.1"/>
</dbReference>
<reference evidence="7" key="1">
    <citation type="submission" date="2014-08" db="EMBL/GenBank/DDBJ databases">
        <title>Draft genome sequences of Sphingobium herbicidovorans.</title>
        <authorList>
            <person name="Gan H.M."/>
            <person name="Gan H.Y."/>
            <person name="Savka M.A."/>
        </authorList>
    </citation>
    <scope>NUCLEOTIDE SEQUENCE [LARGE SCALE GENOMIC DNA]</scope>
    <source>
        <strain evidence="7">NBRC 16415</strain>
    </source>
</reference>
<evidence type="ECO:0000256" key="1">
    <source>
        <dbReference type="ARBA" id="ARBA00004141"/>
    </source>
</evidence>
<dbReference type="PANTHER" id="PTHR21716:SF62">
    <property type="entry name" value="TRANSPORT PROTEIN YDBI-RELATED"/>
    <property type="match status" value="1"/>
</dbReference>
<dbReference type="EMBL" id="JFZA02000004">
    <property type="protein sequence ID" value="KFG91412.1"/>
    <property type="molecule type" value="Genomic_DNA"/>
</dbReference>
<dbReference type="AlphaFoldDB" id="A0A086PDE4"/>
<proteinExistence type="inferred from homology"/>
<feature type="transmembrane region" description="Helical" evidence="6">
    <location>
        <begin position="7"/>
        <end position="26"/>
    </location>
</feature>
<dbReference type="GO" id="GO:0055085">
    <property type="term" value="P:transmembrane transport"/>
    <property type="evidence" value="ECO:0007669"/>
    <property type="project" value="TreeGrafter"/>
</dbReference>
<dbReference type="Proteomes" id="UP000024284">
    <property type="component" value="Unassembled WGS sequence"/>
</dbReference>
<dbReference type="STRING" id="76947.GCA_002080435_01880"/>
<evidence type="ECO:0000256" key="2">
    <source>
        <dbReference type="ARBA" id="ARBA00009773"/>
    </source>
</evidence>
<gene>
    <name evidence="7" type="ORF">BV98_000906</name>
</gene>
<keyword evidence="5 6" id="KW-0472">Membrane</keyword>
<feature type="transmembrane region" description="Helical" evidence="6">
    <location>
        <begin position="32"/>
        <end position="53"/>
    </location>
</feature>
<name>A0A086PDE4_SPHHM</name>
<dbReference type="Pfam" id="PF01594">
    <property type="entry name" value="AI-2E_transport"/>
    <property type="match status" value="1"/>
</dbReference>
<evidence type="ECO:0000256" key="6">
    <source>
        <dbReference type="SAM" id="Phobius"/>
    </source>
</evidence>
<protein>
    <submittedName>
        <fullName evidence="7">Permease</fullName>
    </submittedName>
</protein>
<feature type="transmembrane region" description="Helical" evidence="6">
    <location>
        <begin position="248"/>
        <end position="273"/>
    </location>
</feature>